<protein>
    <recommendedName>
        <fullName evidence="3">Calponin-homology (CH) domain-containing protein</fullName>
    </recommendedName>
</protein>
<proteinExistence type="predicted"/>
<evidence type="ECO:0000313" key="2">
    <source>
        <dbReference type="Proteomes" id="UP000179807"/>
    </source>
</evidence>
<dbReference type="Proteomes" id="UP000179807">
    <property type="component" value="Unassembled WGS sequence"/>
</dbReference>
<dbReference type="AlphaFoldDB" id="A0A1J4K6R3"/>
<dbReference type="EMBL" id="MLAK01000721">
    <property type="protein sequence ID" value="OHT06584.1"/>
    <property type="molecule type" value="Genomic_DNA"/>
</dbReference>
<dbReference type="GeneID" id="94838981"/>
<sequence length="185" mass="21770">MTTNKEIMIGCKLRLLKWISEASGERVTDWERVSRGDVICFILNRMRPGIIDLQNISDGVDKFARVGNWKAVSQAMRKLKMNWNYDQVKLVMADQPELEKLVLAIRRWETRFMIEPLEPPSPDEWNDNDIPSWFTQQTAKEIEERKLAMGESRTKHQSKKEEVLDIRKVSRANRKPLIDQIRGKF</sequence>
<comment type="caution">
    <text evidence="1">The sequence shown here is derived from an EMBL/GenBank/DDBJ whole genome shotgun (WGS) entry which is preliminary data.</text>
</comment>
<keyword evidence="2" id="KW-1185">Reference proteome</keyword>
<dbReference type="InterPro" id="IPR036872">
    <property type="entry name" value="CH_dom_sf"/>
</dbReference>
<evidence type="ECO:0008006" key="3">
    <source>
        <dbReference type="Google" id="ProtNLM"/>
    </source>
</evidence>
<reference evidence="1" key="1">
    <citation type="submission" date="2016-10" db="EMBL/GenBank/DDBJ databases">
        <authorList>
            <person name="Benchimol M."/>
            <person name="Almeida L.G."/>
            <person name="Vasconcelos A.T."/>
            <person name="Perreira-Neves A."/>
            <person name="Rosa I.A."/>
            <person name="Tasca T."/>
            <person name="Bogo M.R."/>
            <person name="de Souza W."/>
        </authorList>
    </citation>
    <scope>NUCLEOTIDE SEQUENCE [LARGE SCALE GENOMIC DNA]</scope>
    <source>
        <strain evidence="1">K</strain>
    </source>
</reference>
<name>A0A1J4K6R3_9EUKA</name>
<dbReference type="OrthoDB" id="10337778at2759"/>
<organism evidence="1 2">
    <name type="scientific">Tritrichomonas foetus</name>
    <dbReference type="NCBI Taxonomy" id="1144522"/>
    <lineage>
        <taxon>Eukaryota</taxon>
        <taxon>Metamonada</taxon>
        <taxon>Parabasalia</taxon>
        <taxon>Tritrichomonadida</taxon>
        <taxon>Tritrichomonadidae</taxon>
        <taxon>Tritrichomonas</taxon>
    </lineage>
</organism>
<accession>A0A1J4K6R3</accession>
<dbReference type="VEuPathDB" id="TrichDB:TRFO_25323"/>
<dbReference type="SUPFAM" id="SSF47576">
    <property type="entry name" value="Calponin-homology domain, CH-domain"/>
    <property type="match status" value="1"/>
</dbReference>
<dbReference type="RefSeq" id="XP_068359720.1">
    <property type="nucleotide sequence ID" value="XM_068504277.1"/>
</dbReference>
<gene>
    <name evidence="1" type="ORF">TRFO_25323</name>
</gene>
<evidence type="ECO:0000313" key="1">
    <source>
        <dbReference type="EMBL" id="OHT06584.1"/>
    </source>
</evidence>
<dbReference type="Gene3D" id="1.10.418.10">
    <property type="entry name" value="Calponin-like domain"/>
    <property type="match status" value="1"/>
</dbReference>